<organism evidence="4 5">
    <name type="scientific">Enterobacter agglomerans</name>
    <name type="common">Erwinia herbicola</name>
    <name type="synonym">Pantoea agglomerans</name>
    <dbReference type="NCBI Taxonomy" id="549"/>
    <lineage>
        <taxon>Bacteria</taxon>
        <taxon>Pseudomonadati</taxon>
        <taxon>Pseudomonadota</taxon>
        <taxon>Gammaproteobacteria</taxon>
        <taxon>Enterobacterales</taxon>
        <taxon>Erwiniaceae</taxon>
        <taxon>Pantoea</taxon>
        <taxon>Pantoea agglomerans group</taxon>
    </lineage>
</organism>
<dbReference type="Pfam" id="PF16925">
    <property type="entry name" value="TetR_C_13"/>
    <property type="match status" value="1"/>
</dbReference>
<protein>
    <submittedName>
        <fullName evidence="4">Bacterial regulatory proteins, tetR family</fullName>
    </submittedName>
</protein>
<dbReference type="InterPro" id="IPR009057">
    <property type="entry name" value="Homeodomain-like_sf"/>
</dbReference>
<dbReference type="GO" id="GO:0003677">
    <property type="term" value="F:DNA binding"/>
    <property type="evidence" value="ECO:0007669"/>
    <property type="project" value="UniProtKB-UniRule"/>
</dbReference>
<reference evidence="4 5" key="1">
    <citation type="submission" date="2018-06" db="EMBL/GenBank/DDBJ databases">
        <authorList>
            <consortium name="Pathogen Informatics"/>
            <person name="Doyle S."/>
        </authorList>
    </citation>
    <scope>NUCLEOTIDE SEQUENCE [LARGE SCALE GENOMIC DNA]</scope>
    <source>
        <strain evidence="4 5">NCTC9381</strain>
    </source>
</reference>
<dbReference type="AlphaFoldDB" id="A0A379AGM7"/>
<name>A0A379AGM7_ENTAG</name>
<evidence type="ECO:0000313" key="5">
    <source>
        <dbReference type="Proteomes" id="UP000254640"/>
    </source>
</evidence>
<evidence type="ECO:0000256" key="2">
    <source>
        <dbReference type="ARBA" id="ARBA00023125"/>
    </source>
</evidence>
<proteinExistence type="predicted"/>
<keyword evidence="3" id="KW-0804">Transcription</keyword>
<dbReference type="PROSITE" id="PS50977">
    <property type="entry name" value="HTH_TETR_2"/>
    <property type="match status" value="1"/>
</dbReference>
<dbReference type="PROSITE" id="PS01081">
    <property type="entry name" value="HTH_TETR_1"/>
    <property type="match status" value="1"/>
</dbReference>
<sequence length="204" mass="22550">MTTTATTYKNKERGRPREFGIEQALDHAMIVFRQKGYHAASMNDLGEAMHLSAGSIYKAFKDKRSLFLLVFERYLLLRNSELHRRLAPCASGRGKITELLQFYLDSARATEGRCGCLVVSSAIALQTMDQPLAQRIDEVVQRNQRFLVSLLELGQQDGSIDNTLDSEAAAGLILCIAFGLRVAGKVSDVTNEEKTLALALKVLG</sequence>
<gene>
    <name evidence="4" type="ORF">NCTC9381_02907</name>
</gene>
<keyword evidence="2" id="KW-0238">DNA-binding</keyword>
<dbReference type="InterPro" id="IPR001647">
    <property type="entry name" value="HTH_TetR"/>
</dbReference>
<dbReference type="Pfam" id="PF00440">
    <property type="entry name" value="TetR_N"/>
    <property type="match status" value="1"/>
</dbReference>
<evidence type="ECO:0000313" key="4">
    <source>
        <dbReference type="EMBL" id="SUB16991.1"/>
    </source>
</evidence>
<dbReference type="EMBL" id="UGSO01000001">
    <property type="protein sequence ID" value="SUB16991.1"/>
    <property type="molecule type" value="Genomic_DNA"/>
</dbReference>
<dbReference type="Gene3D" id="1.10.10.60">
    <property type="entry name" value="Homeodomain-like"/>
    <property type="match status" value="1"/>
</dbReference>
<dbReference type="SUPFAM" id="SSF48498">
    <property type="entry name" value="Tetracyclin repressor-like, C-terminal domain"/>
    <property type="match status" value="1"/>
</dbReference>
<dbReference type="SUPFAM" id="SSF46689">
    <property type="entry name" value="Homeodomain-like"/>
    <property type="match status" value="1"/>
</dbReference>
<keyword evidence="5" id="KW-1185">Reference proteome</keyword>
<dbReference type="PANTHER" id="PTHR47506">
    <property type="entry name" value="TRANSCRIPTIONAL REGULATORY PROTEIN"/>
    <property type="match status" value="1"/>
</dbReference>
<evidence type="ECO:0000256" key="3">
    <source>
        <dbReference type="ARBA" id="ARBA00023163"/>
    </source>
</evidence>
<dbReference type="Proteomes" id="UP000254640">
    <property type="component" value="Unassembled WGS sequence"/>
</dbReference>
<dbReference type="InterPro" id="IPR036271">
    <property type="entry name" value="Tet_transcr_reg_TetR-rel_C_sf"/>
</dbReference>
<keyword evidence="1" id="KW-0805">Transcription regulation</keyword>
<accession>A0A379AGM7</accession>
<dbReference type="STRING" id="549.BEE12_15750"/>
<dbReference type="RefSeq" id="WP_033771678.1">
    <property type="nucleotide sequence ID" value="NZ_CP046722.1"/>
</dbReference>
<dbReference type="GeneID" id="66826032"/>
<dbReference type="InterPro" id="IPR023772">
    <property type="entry name" value="DNA-bd_HTH_TetR-type_CS"/>
</dbReference>
<dbReference type="PANTHER" id="PTHR47506:SF10">
    <property type="entry name" value="TRANSCRIPTIONAL REGULATORY PROTEIN"/>
    <property type="match status" value="1"/>
</dbReference>
<dbReference type="InterPro" id="IPR011075">
    <property type="entry name" value="TetR_C"/>
</dbReference>
<dbReference type="Gene3D" id="1.10.357.10">
    <property type="entry name" value="Tetracycline Repressor, domain 2"/>
    <property type="match status" value="1"/>
</dbReference>
<evidence type="ECO:0000256" key="1">
    <source>
        <dbReference type="ARBA" id="ARBA00023015"/>
    </source>
</evidence>